<dbReference type="Pfam" id="PF24785">
    <property type="entry name" value="RXYLT1_C"/>
    <property type="match status" value="1"/>
</dbReference>
<dbReference type="InterPro" id="IPR055286">
    <property type="entry name" value="RXYLT1-like"/>
</dbReference>
<dbReference type="InParanoid" id="F2UJG8"/>
<organism evidence="6">
    <name type="scientific">Salpingoeca rosetta (strain ATCC 50818 / BSB-021)</name>
    <dbReference type="NCBI Taxonomy" id="946362"/>
    <lineage>
        <taxon>Eukaryota</taxon>
        <taxon>Choanoflagellata</taxon>
        <taxon>Craspedida</taxon>
        <taxon>Salpingoecidae</taxon>
        <taxon>Salpingoeca</taxon>
    </lineage>
</organism>
<dbReference type="OMA" id="IVGRTHY"/>
<gene>
    <name evidence="5" type="ORF">PTSG_08361</name>
</gene>
<reference evidence="5" key="1">
    <citation type="submission" date="2009-08" db="EMBL/GenBank/DDBJ databases">
        <title>Annotation of Salpingoeca rosetta.</title>
        <authorList>
            <consortium name="The Broad Institute Genome Sequencing Platform"/>
            <person name="Russ C."/>
            <person name="Cuomo C."/>
            <person name="Burger G."/>
            <person name="Gray M.W."/>
            <person name="Holland P.W.H."/>
            <person name="King N."/>
            <person name="Lang F.B.F."/>
            <person name="Roger A.J."/>
            <person name="Ruiz-Trillo I."/>
            <person name="Young S.K."/>
            <person name="Zeng Q."/>
            <person name="Gargeya S."/>
            <person name="Alvarado L."/>
            <person name="Berlin A."/>
            <person name="Chapman S.B."/>
            <person name="Chen Z."/>
            <person name="Freedman E."/>
            <person name="Gellesch M."/>
            <person name="Goldberg J."/>
            <person name="Griggs A."/>
            <person name="Gujja S."/>
            <person name="Heilman E."/>
            <person name="Heiman D."/>
            <person name="Howarth C."/>
            <person name="Mehta T."/>
            <person name="Neiman D."/>
            <person name="Pearson M."/>
            <person name="Roberts A."/>
            <person name="Saif S."/>
            <person name="Shea T."/>
            <person name="Shenoy N."/>
            <person name="Sisk P."/>
            <person name="Stolte C."/>
            <person name="Sykes S."/>
            <person name="White J."/>
            <person name="Yandava C."/>
            <person name="Haas B."/>
            <person name="Nusbaum C."/>
            <person name="Birren B."/>
        </authorList>
    </citation>
    <scope>NUCLEOTIDE SEQUENCE [LARGE SCALE GENOMIC DNA]</scope>
    <source>
        <strain evidence="5">ATCC 50818</strain>
    </source>
</reference>
<dbReference type="EMBL" id="GL832977">
    <property type="protein sequence ID" value="EGD77267.1"/>
    <property type="molecule type" value="Genomic_DNA"/>
</dbReference>
<sequence>MKRRGCSAWLVVGSVLVAINIGVCLYAWATLMPQGGGGGGGRSSRDLGVDGDRRGNRAGDPRWEQQSNGGQGQLEQLPRHGYRGRHTKRVVVAHDRGDEDDDDLMRAWRQLLTDNQAQPKQHTVEVWSKAAIGTYFQEHIMQTVIEPRLNGVWFFSQGQCPRVKLNFRSGPGVIPQKVPHNAKHVVLILNGHNEEKIPTAKQWLDLLPQLPHLEAVGLVVLAQEDCTNHWLRPYLEDEGRFKIKFAFMVYGGKDWVDGVRVQQWPLGVATYRKFPRAINYLAAVGPNPNITITAVRKTRRKYLCNLQATIYEGSSRETLLQVLRASGLAKDCFINARTQWLPNETPETAEEYKQMLLESEYTLAPAGLNTECYRWYEAAAAGSTPIVEDVIQPKTCGRDPLALLKELEAPFIYVKDWRDLPAVLEREQRKTPQQLFQQRVALVTWYEDFKVRMRGRFCSTLAHAFGLH</sequence>
<evidence type="ECO:0000259" key="3">
    <source>
        <dbReference type="Pfam" id="PF24785"/>
    </source>
</evidence>
<evidence type="ECO:0000256" key="2">
    <source>
        <dbReference type="SAM" id="Phobius"/>
    </source>
</evidence>
<feature type="compositionally biased region" description="Basic and acidic residues" evidence="1">
    <location>
        <begin position="43"/>
        <end position="63"/>
    </location>
</feature>
<feature type="transmembrane region" description="Helical" evidence="2">
    <location>
        <begin position="7"/>
        <end position="29"/>
    </location>
</feature>
<dbReference type="GO" id="GO:0035269">
    <property type="term" value="P:protein O-linked glycosylation via mannose"/>
    <property type="evidence" value="ECO:0007669"/>
    <property type="project" value="InterPro"/>
</dbReference>
<dbReference type="OrthoDB" id="8560686at2759"/>
<dbReference type="Proteomes" id="UP000007799">
    <property type="component" value="Unassembled WGS sequence"/>
</dbReference>
<dbReference type="GeneID" id="16071170"/>
<feature type="region of interest" description="Disordered" evidence="1">
    <location>
        <begin position="35"/>
        <end position="80"/>
    </location>
</feature>
<dbReference type="FunCoup" id="F2UJG8">
    <property type="interactions" value="299"/>
</dbReference>
<name>F2UJG8_SALR5</name>
<evidence type="ECO:0000313" key="5">
    <source>
        <dbReference type="EMBL" id="EGD77267.1"/>
    </source>
</evidence>
<keyword evidence="2" id="KW-0812">Transmembrane</keyword>
<dbReference type="AlphaFoldDB" id="F2UJG8"/>
<dbReference type="InterPro" id="IPR057538">
    <property type="entry name" value="RXYLT1_C"/>
</dbReference>
<keyword evidence="2" id="KW-0472">Membrane</keyword>
<evidence type="ECO:0008006" key="7">
    <source>
        <dbReference type="Google" id="ProtNLM"/>
    </source>
</evidence>
<dbReference type="PANTHER" id="PTHR15576">
    <property type="entry name" value="RIBITOL-5-PHOSPHATE XYLOSYLTRANSFERASE 1"/>
    <property type="match status" value="1"/>
</dbReference>
<dbReference type="GO" id="GO:0120053">
    <property type="term" value="F:ribitol beta-1,4-xylosyltransferase activity"/>
    <property type="evidence" value="ECO:0007669"/>
    <property type="project" value="InterPro"/>
</dbReference>
<dbReference type="PANTHER" id="PTHR15576:SF1">
    <property type="entry name" value="RIBITOL-5-PHOSPHATE XYLOSYLTRANSFERASE 1"/>
    <property type="match status" value="1"/>
</dbReference>
<evidence type="ECO:0000259" key="4">
    <source>
        <dbReference type="Pfam" id="PF24786"/>
    </source>
</evidence>
<dbReference type="InterPro" id="IPR057539">
    <property type="entry name" value="RXYLT1_N"/>
</dbReference>
<feature type="domain" description="RXYLT1 C-terminal" evidence="3">
    <location>
        <begin position="295"/>
        <end position="465"/>
    </location>
</feature>
<dbReference type="STRING" id="946362.F2UJG8"/>
<keyword evidence="6" id="KW-1185">Reference proteome</keyword>
<dbReference type="eggNOG" id="ENOG502QT2E">
    <property type="taxonomic scope" value="Eukaryota"/>
</dbReference>
<keyword evidence="2" id="KW-1133">Transmembrane helix</keyword>
<evidence type="ECO:0000313" key="6">
    <source>
        <dbReference type="Proteomes" id="UP000007799"/>
    </source>
</evidence>
<dbReference type="RefSeq" id="XP_004990611.1">
    <property type="nucleotide sequence ID" value="XM_004990554.1"/>
</dbReference>
<evidence type="ECO:0000256" key="1">
    <source>
        <dbReference type="SAM" id="MobiDB-lite"/>
    </source>
</evidence>
<dbReference type="GO" id="GO:0005794">
    <property type="term" value="C:Golgi apparatus"/>
    <property type="evidence" value="ECO:0007669"/>
    <property type="project" value="TreeGrafter"/>
</dbReference>
<dbReference type="Pfam" id="PF24786">
    <property type="entry name" value="RXYLT1_N"/>
    <property type="match status" value="1"/>
</dbReference>
<accession>F2UJG8</accession>
<dbReference type="KEGG" id="sre:PTSG_08361"/>
<feature type="domain" description="RXYLT1 N-terminal" evidence="4">
    <location>
        <begin position="124"/>
        <end position="265"/>
    </location>
</feature>
<protein>
    <recommendedName>
        <fullName evidence="7">Transmembrane protein 5</fullName>
    </recommendedName>
</protein>
<proteinExistence type="predicted"/>